<feature type="compositionally biased region" description="Polar residues" evidence="10">
    <location>
        <begin position="524"/>
        <end position="538"/>
    </location>
</feature>
<reference evidence="12 13" key="1">
    <citation type="journal article" date="2023" name="Elife">
        <title>Identification of key yeast species and microbe-microbe interactions impacting larval growth of Drosophila in the wild.</title>
        <authorList>
            <person name="Mure A."/>
            <person name="Sugiura Y."/>
            <person name="Maeda R."/>
            <person name="Honda K."/>
            <person name="Sakurai N."/>
            <person name="Takahashi Y."/>
            <person name="Watada M."/>
            <person name="Katoh T."/>
            <person name="Gotoh A."/>
            <person name="Gotoh Y."/>
            <person name="Taniguchi I."/>
            <person name="Nakamura K."/>
            <person name="Hayashi T."/>
            <person name="Katayama T."/>
            <person name="Uemura T."/>
            <person name="Hattori Y."/>
        </authorList>
    </citation>
    <scope>NUCLEOTIDE SEQUENCE [LARGE SCALE GENOMIC DNA]</scope>
    <source>
        <strain evidence="12 13">SC-9</strain>
    </source>
</reference>
<comment type="caution">
    <text evidence="12">The sequence shown here is derived from an EMBL/GenBank/DDBJ whole genome shotgun (WGS) entry which is preliminary data.</text>
</comment>
<dbReference type="GO" id="GO:0005634">
    <property type="term" value="C:nucleus"/>
    <property type="evidence" value="ECO:0007669"/>
    <property type="project" value="UniProtKB-SubCell"/>
</dbReference>
<feature type="compositionally biased region" description="Polar residues" evidence="10">
    <location>
        <begin position="228"/>
        <end position="243"/>
    </location>
</feature>
<dbReference type="InterPro" id="IPR036236">
    <property type="entry name" value="Znf_C2H2_sf"/>
</dbReference>
<organism evidence="12 13">
    <name type="scientific">Saccharomycopsis crataegensis</name>
    <dbReference type="NCBI Taxonomy" id="43959"/>
    <lineage>
        <taxon>Eukaryota</taxon>
        <taxon>Fungi</taxon>
        <taxon>Dikarya</taxon>
        <taxon>Ascomycota</taxon>
        <taxon>Saccharomycotina</taxon>
        <taxon>Saccharomycetes</taxon>
        <taxon>Saccharomycopsidaceae</taxon>
        <taxon>Saccharomycopsis</taxon>
    </lineage>
</organism>
<feature type="compositionally biased region" description="Polar residues" evidence="10">
    <location>
        <begin position="164"/>
        <end position="180"/>
    </location>
</feature>
<feature type="compositionally biased region" description="Basic residues" evidence="10">
    <location>
        <begin position="267"/>
        <end position="277"/>
    </location>
</feature>
<feature type="compositionally biased region" description="Polar residues" evidence="10">
    <location>
        <begin position="111"/>
        <end position="124"/>
    </location>
</feature>
<feature type="compositionally biased region" description="Polar residues" evidence="10">
    <location>
        <begin position="463"/>
        <end position="487"/>
    </location>
</feature>
<feature type="region of interest" description="Disordered" evidence="10">
    <location>
        <begin position="446"/>
        <end position="580"/>
    </location>
</feature>
<dbReference type="AlphaFoldDB" id="A0AAV5QTK6"/>
<evidence type="ECO:0000256" key="9">
    <source>
        <dbReference type="PROSITE-ProRule" id="PRU00042"/>
    </source>
</evidence>
<keyword evidence="5" id="KW-0862">Zinc</keyword>
<keyword evidence="13" id="KW-1185">Reference proteome</keyword>
<feature type="region of interest" description="Disordered" evidence="10">
    <location>
        <begin position="603"/>
        <end position="631"/>
    </location>
</feature>
<dbReference type="InterPro" id="IPR013087">
    <property type="entry name" value="Znf_C2H2_type"/>
</dbReference>
<evidence type="ECO:0000256" key="2">
    <source>
        <dbReference type="ARBA" id="ARBA00022723"/>
    </source>
</evidence>
<evidence type="ECO:0000313" key="12">
    <source>
        <dbReference type="EMBL" id="GMM37565.1"/>
    </source>
</evidence>
<feature type="compositionally biased region" description="Polar residues" evidence="10">
    <location>
        <begin position="622"/>
        <end position="631"/>
    </location>
</feature>
<dbReference type="EMBL" id="BTFZ01000012">
    <property type="protein sequence ID" value="GMM37565.1"/>
    <property type="molecule type" value="Genomic_DNA"/>
</dbReference>
<feature type="compositionally biased region" description="Basic residues" evidence="10">
    <location>
        <begin position="64"/>
        <end position="73"/>
    </location>
</feature>
<feature type="compositionally biased region" description="Low complexity" evidence="10">
    <location>
        <begin position="301"/>
        <end position="314"/>
    </location>
</feature>
<dbReference type="InterPro" id="IPR051497">
    <property type="entry name" value="Dev/Hematopoietic_TF"/>
</dbReference>
<protein>
    <submittedName>
        <fullName evidence="12">Cmr3 protein</fullName>
    </submittedName>
</protein>
<dbReference type="GeneID" id="90075540"/>
<dbReference type="FunFam" id="3.30.160.60:FF:000446">
    <property type="entry name" value="Zinc finger protein"/>
    <property type="match status" value="1"/>
</dbReference>
<dbReference type="Gene3D" id="3.30.160.60">
    <property type="entry name" value="Classic Zinc Finger"/>
    <property type="match status" value="2"/>
</dbReference>
<evidence type="ECO:0000256" key="3">
    <source>
        <dbReference type="ARBA" id="ARBA00022737"/>
    </source>
</evidence>
<dbReference type="GO" id="GO:0000978">
    <property type="term" value="F:RNA polymerase II cis-regulatory region sequence-specific DNA binding"/>
    <property type="evidence" value="ECO:0007669"/>
    <property type="project" value="TreeGrafter"/>
</dbReference>
<keyword evidence="4 9" id="KW-0863">Zinc-finger</keyword>
<dbReference type="PROSITE" id="PS50157">
    <property type="entry name" value="ZINC_FINGER_C2H2_2"/>
    <property type="match status" value="2"/>
</dbReference>
<keyword evidence="8" id="KW-0539">Nucleus</keyword>
<dbReference type="PANTHER" id="PTHR45993:SF6">
    <property type="entry name" value="C2H2-TYPE DOMAIN-CONTAINING PROTEIN"/>
    <property type="match status" value="1"/>
</dbReference>
<keyword evidence="7" id="KW-0804">Transcription</keyword>
<feature type="compositionally biased region" description="Low complexity" evidence="10">
    <location>
        <begin position="210"/>
        <end position="219"/>
    </location>
</feature>
<dbReference type="PANTHER" id="PTHR45993">
    <property type="entry name" value="B-CELL LYMPHOMA/LEUKEMIA 11"/>
    <property type="match status" value="1"/>
</dbReference>
<name>A0AAV5QTK6_9ASCO</name>
<dbReference type="Proteomes" id="UP001360560">
    <property type="component" value="Unassembled WGS sequence"/>
</dbReference>
<evidence type="ECO:0000256" key="6">
    <source>
        <dbReference type="ARBA" id="ARBA00023015"/>
    </source>
</evidence>
<evidence type="ECO:0000256" key="5">
    <source>
        <dbReference type="ARBA" id="ARBA00022833"/>
    </source>
</evidence>
<dbReference type="PROSITE" id="PS00028">
    <property type="entry name" value="ZINC_FINGER_C2H2_1"/>
    <property type="match status" value="2"/>
</dbReference>
<evidence type="ECO:0000256" key="4">
    <source>
        <dbReference type="ARBA" id="ARBA00022771"/>
    </source>
</evidence>
<feature type="compositionally biased region" description="Low complexity" evidence="10">
    <location>
        <begin position="357"/>
        <end position="376"/>
    </location>
</feature>
<comment type="subcellular location">
    <subcellularLocation>
        <location evidence="1">Nucleus</location>
    </subcellularLocation>
</comment>
<dbReference type="SMART" id="SM00355">
    <property type="entry name" value="ZnF_C2H2"/>
    <property type="match status" value="2"/>
</dbReference>
<dbReference type="SUPFAM" id="SSF57667">
    <property type="entry name" value="beta-beta-alpha zinc fingers"/>
    <property type="match status" value="1"/>
</dbReference>
<feature type="region of interest" description="Disordered" evidence="10">
    <location>
        <begin position="55"/>
        <end position="392"/>
    </location>
</feature>
<proteinExistence type="predicted"/>
<feature type="compositionally biased region" description="Polar residues" evidence="10">
    <location>
        <begin position="78"/>
        <end position="91"/>
    </location>
</feature>
<dbReference type="GO" id="GO:0006357">
    <property type="term" value="P:regulation of transcription by RNA polymerase II"/>
    <property type="evidence" value="ECO:0007669"/>
    <property type="project" value="TreeGrafter"/>
</dbReference>
<feature type="compositionally biased region" description="Low complexity" evidence="10">
    <location>
        <begin position="254"/>
        <end position="263"/>
    </location>
</feature>
<feature type="compositionally biased region" description="Low complexity" evidence="10">
    <location>
        <begin position="497"/>
        <end position="522"/>
    </location>
</feature>
<feature type="domain" description="C2H2-type" evidence="11">
    <location>
        <begin position="418"/>
        <end position="447"/>
    </location>
</feature>
<feature type="compositionally biased region" description="Low complexity" evidence="10">
    <location>
        <begin position="540"/>
        <end position="549"/>
    </location>
</feature>
<feature type="compositionally biased region" description="Basic and acidic residues" evidence="10">
    <location>
        <begin position="10"/>
        <end position="29"/>
    </location>
</feature>
<accession>A0AAV5QTK6</accession>
<evidence type="ECO:0000313" key="13">
    <source>
        <dbReference type="Proteomes" id="UP001360560"/>
    </source>
</evidence>
<feature type="domain" description="C2H2-type" evidence="11">
    <location>
        <begin position="390"/>
        <end position="417"/>
    </location>
</feature>
<evidence type="ECO:0000256" key="7">
    <source>
        <dbReference type="ARBA" id="ARBA00023163"/>
    </source>
</evidence>
<gene>
    <name evidence="12" type="ORF">DASC09_048900</name>
</gene>
<evidence type="ECO:0000259" key="11">
    <source>
        <dbReference type="PROSITE" id="PS50157"/>
    </source>
</evidence>
<evidence type="ECO:0000256" key="1">
    <source>
        <dbReference type="ARBA" id="ARBA00004123"/>
    </source>
</evidence>
<dbReference type="Pfam" id="PF00096">
    <property type="entry name" value="zf-C2H2"/>
    <property type="match status" value="2"/>
</dbReference>
<keyword evidence="6" id="KW-0805">Transcription regulation</keyword>
<dbReference type="RefSeq" id="XP_064854561.1">
    <property type="nucleotide sequence ID" value="XM_064998489.1"/>
</dbReference>
<keyword evidence="2" id="KW-0479">Metal-binding</keyword>
<feature type="region of interest" description="Disordered" evidence="10">
    <location>
        <begin position="1"/>
        <end position="42"/>
    </location>
</feature>
<evidence type="ECO:0000256" key="8">
    <source>
        <dbReference type="ARBA" id="ARBA00023242"/>
    </source>
</evidence>
<keyword evidence="3" id="KW-0677">Repeat</keyword>
<dbReference type="GO" id="GO:0008270">
    <property type="term" value="F:zinc ion binding"/>
    <property type="evidence" value="ECO:0007669"/>
    <property type="project" value="UniProtKB-KW"/>
</dbReference>
<feature type="compositionally biased region" description="Low complexity" evidence="10">
    <location>
        <begin position="92"/>
        <end position="102"/>
    </location>
</feature>
<evidence type="ECO:0000256" key="10">
    <source>
        <dbReference type="SAM" id="MobiDB-lite"/>
    </source>
</evidence>
<sequence length="631" mass="68853">MSSEPSDPLIKQENHHEHLQTSNFSKKDVPVSPSSNPISTFHEDLHHQSSSIAPASYYNNNVDHHHHHHHHQVHLPPVSSSFHSQFPNYINQQQQQQQQQQHQHQHQHQQPSMTPGYNNPNAYPQMSHPASVPLNQTLTYFPSYPSQNHNYHHQHHNNQPSPTASPTNVSMPSTSWNSMKNDSDHQRQLPSHTDPYSSVDPMYDPDGYYNSAPTTANSAAPPPHYQDYQYSYPSATNQSTPSSLPFGAMSIDLATTNNNSTTNAPPPHHHHHHHHHNNPSPPPSAPPHSDDSAAPAPPASAPAASTTSSGGAPPFNSRALSYPDTTLPNKSPSSSSLPPVETKPKRHRRRNTDPHGLTSSSSSSSTSSPKLSTPSTATYSGMSPETAARNRCPKCNKQFKRPSSLQTHLYSHTGEKPFQCGWVGCERYFSVRSNMTRHMRLHERDIRLLNPRAPGENKHESSTTDPVSPRSLSKNLTWVNSASSNLSHRAPPPPAPSSSAAAVPSSSSSSSSHSAAEFAESSLHNHQPMSQFSNNGYHNPSHPMSMPMPGTIGPQSLASHHHDHDQHHSPSQGVPAPTVGMGLAMNINGMPSFGAYRMVSNANTNPYQYHSPSGPPTAAGGNINNSAADQN</sequence>
<dbReference type="GO" id="GO:0003700">
    <property type="term" value="F:DNA-binding transcription factor activity"/>
    <property type="evidence" value="ECO:0007669"/>
    <property type="project" value="TreeGrafter"/>
</dbReference>